<dbReference type="EMBL" id="BAABCY010000043">
    <property type="protein sequence ID" value="GAA3568456.1"/>
    <property type="molecule type" value="Genomic_DNA"/>
</dbReference>
<accession>A0ABP6XM18</accession>
<organism evidence="2 3">
    <name type="scientific">Snuella lapsa</name>
    <dbReference type="NCBI Taxonomy" id="870481"/>
    <lineage>
        <taxon>Bacteria</taxon>
        <taxon>Pseudomonadati</taxon>
        <taxon>Bacteroidota</taxon>
        <taxon>Flavobacteriia</taxon>
        <taxon>Flavobacteriales</taxon>
        <taxon>Flavobacteriaceae</taxon>
        <taxon>Snuella</taxon>
    </lineage>
</organism>
<reference evidence="3" key="1">
    <citation type="journal article" date="2019" name="Int. J. Syst. Evol. Microbiol.">
        <title>The Global Catalogue of Microorganisms (GCM) 10K type strain sequencing project: providing services to taxonomists for standard genome sequencing and annotation.</title>
        <authorList>
            <consortium name="The Broad Institute Genomics Platform"/>
            <consortium name="The Broad Institute Genome Sequencing Center for Infectious Disease"/>
            <person name="Wu L."/>
            <person name="Ma J."/>
        </authorList>
    </citation>
    <scope>NUCLEOTIDE SEQUENCE [LARGE SCALE GENOMIC DNA]</scope>
    <source>
        <strain evidence="3">JCM 17111</strain>
    </source>
</reference>
<dbReference type="Proteomes" id="UP001500954">
    <property type="component" value="Unassembled WGS sequence"/>
</dbReference>
<keyword evidence="3" id="KW-1185">Reference proteome</keyword>
<evidence type="ECO:0008006" key="4">
    <source>
        <dbReference type="Google" id="ProtNLM"/>
    </source>
</evidence>
<name>A0ABP6XM18_9FLAO</name>
<evidence type="ECO:0000313" key="3">
    <source>
        <dbReference type="Proteomes" id="UP001500954"/>
    </source>
</evidence>
<feature type="region of interest" description="Disordered" evidence="1">
    <location>
        <begin position="60"/>
        <end position="96"/>
    </location>
</feature>
<feature type="compositionally biased region" description="Polar residues" evidence="1">
    <location>
        <begin position="85"/>
        <end position="96"/>
    </location>
</feature>
<evidence type="ECO:0000256" key="1">
    <source>
        <dbReference type="SAM" id="MobiDB-lite"/>
    </source>
</evidence>
<evidence type="ECO:0000313" key="2">
    <source>
        <dbReference type="EMBL" id="GAA3568456.1"/>
    </source>
</evidence>
<proteinExistence type="predicted"/>
<protein>
    <recommendedName>
        <fullName evidence="4">Ribbon-helix-helix protein CopG domain-containing protein</fullName>
    </recommendedName>
</protein>
<sequence length="96" mass="11106">MPKDICSHVNKALNEHSDKSPTMIRRAIRNYTEQLMSTNTKNSKKLSSFFDEELKKISKKQKPYTTYPTKSTNPVPRCRQFLTGGKTQQKPILMQS</sequence>
<comment type="caution">
    <text evidence="2">The sequence shown here is derived from an EMBL/GenBank/DDBJ whole genome shotgun (WGS) entry which is preliminary data.</text>
</comment>
<dbReference type="RefSeq" id="WP_345005624.1">
    <property type="nucleotide sequence ID" value="NZ_BAABCY010000043.1"/>
</dbReference>
<gene>
    <name evidence="2" type="ORF">GCM10022395_18030</name>
</gene>
<feature type="compositionally biased region" description="Low complexity" evidence="1">
    <location>
        <begin position="63"/>
        <end position="72"/>
    </location>
</feature>